<evidence type="ECO:0000256" key="8">
    <source>
        <dbReference type="RuleBase" id="RU003862"/>
    </source>
</evidence>
<dbReference type="Pfam" id="PF02219">
    <property type="entry name" value="MTHFR"/>
    <property type="match status" value="1"/>
</dbReference>
<dbReference type="GO" id="GO:0071949">
    <property type="term" value="F:FAD binding"/>
    <property type="evidence" value="ECO:0007669"/>
    <property type="project" value="TreeGrafter"/>
</dbReference>
<dbReference type="AlphaFoldDB" id="A0A660CCV8"/>
<gene>
    <name evidence="9" type="ORF">JD82_00552</name>
</gene>
<proteinExistence type="inferred from homology"/>
<evidence type="ECO:0000256" key="6">
    <source>
        <dbReference type="ARBA" id="ARBA00023002"/>
    </source>
</evidence>
<protein>
    <recommendedName>
        <fullName evidence="8">Methylenetetrahydrofolate reductase</fullName>
    </recommendedName>
</protein>
<dbReference type="UniPathway" id="UPA00193"/>
<dbReference type="PANTHER" id="PTHR45754:SF3">
    <property type="entry name" value="METHYLENETETRAHYDROFOLATE REDUCTASE (NADPH)"/>
    <property type="match status" value="1"/>
</dbReference>
<comment type="catalytic activity">
    <reaction evidence="7">
        <text>(6S)-5-methyl-5,6,7,8-tetrahydrofolate + NAD(+) = (6R)-5,10-methylene-5,6,7,8-tetrahydrofolate + NADH + H(+)</text>
        <dbReference type="Rhea" id="RHEA:19821"/>
        <dbReference type="ChEBI" id="CHEBI:15378"/>
        <dbReference type="ChEBI" id="CHEBI:15636"/>
        <dbReference type="ChEBI" id="CHEBI:18608"/>
        <dbReference type="ChEBI" id="CHEBI:57540"/>
        <dbReference type="ChEBI" id="CHEBI:57945"/>
        <dbReference type="EC" id="1.5.1.54"/>
    </reaction>
    <physiologicalReaction direction="right-to-left" evidence="7">
        <dbReference type="Rhea" id="RHEA:19823"/>
    </physiologicalReaction>
</comment>
<name>A0A660CCV8_9PSEU</name>
<dbReference type="PANTHER" id="PTHR45754">
    <property type="entry name" value="METHYLENETETRAHYDROFOLATE REDUCTASE"/>
    <property type="match status" value="1"/>
</dbReference>
<dbReference type="GO" id="GO:0106312">
    <property type="term" value="F:methylenetetrahydrofolate reductase (NADH) activity"/>
    <property type="evidence" value="ECO:0007669"/>
    <property type="project" value="UniProtKB-EC"/>
</dbReference>
<dbReference type="GO" id="GO:0009086">
    <property type="term" value="P:methionine biosynthetic process"/>
    <property type="evidence" value="ECO:0007669"/>
    <property type="project" value="TreeGrafter"/>
</dbReference>
<evidence type="ECO:0000313" key="10">
    <source>
        <dbReference type="Proteomes" id="UP000317303"/>
    </source>
</evidence>
<evidence type="ECO:0000256" key="2">
    <source>
        <dbReference type="ARBA" id="ARBA00004777"/>
    </source>
</evidence>
<comment type="pathway">
    <text evidence="2 8">One-carbon metabolism; tetrahydrofolate interconversion.</text>
</comment>
<dbReference type="EMBL" id="VLJV01000001">
    <property type="protein sequence ID" value="TWH18731.1"/>
    <property type="molecule type" value="Genomic_DNA"/>
</dbReference>
<dbReference type="Gene3D" id="3.20.20.220">
    <property type="match status" value="1"/>
</dbReference>
<dbReference type="GO" id="GO:0035999">
    <property type="term" value="P:tetrahydrofolate interconversion"/>
    <property type="evidence" value="ECO:0007669"/>
    <property type="project" value="UniProtKB-UniPathway"/>
</dbReference>
<evidence type="ECO:0000256" key="3">
    <source>
        <dbReference type="ARBA" id="ARBA00006743"/>
    </source>
</evidence>
<organism evidence="9 10">
    <name type="scientific">Prauserella rugosa</name>
    <dbReference type="NCBI Taxonomy" id="43354"/>
    <lineage>
        <taxon>Bacteria</taxon>
        <taxon>Bacillati</taxon>
        <taxon>Actinomycetota</taxon>
        <taxon>Actinomycetes</taxon>
        <taxon>Pseudonocardiales</taxon>
        <taxon>Pseudonocardiaceae</taxon>
        <taxon>Prauserella</taxon>
    </lineage>
</organism>
<comment type="cofactor">
    <cofactor evidence="1 8">
        <name>FAD</name>
        <dbReference type="ChEBI" id="CHEBI:57692"/>
    </cofactor>
</comment>
<evidence type="ECO:0000313" key="9">
    <source>
        <dbReference type="EMBL" id="TWH18731.1"/>
    </source>
</evidence>
<dbReference type="OrthoDB" id="9812555at2"/>
<comment type="similarity">
    <text evidence="3 8">Belongs to the methylenetetrahydrofolate reductase family.</text>
</comment>
<keyword evidence="5 8" id="KW-0274">FAD</keyword>
<comment type="caution">
    <text evidence="9">The sequence shown here is derived from an EMBL/GenBank/DDBJ whole genome shotgun (WGS) entry which is preliminary data.</text>
</comment>
<dbReference type="GO" id="GO:0005829">
    <property type="term" value="C:cytosol"/>
    <property type="evidence" value="ECO:0007669"/>
    <property type="project" value="TreeGrafter"/>
</dbReference>
<dbReference type="InterPro" id="IPR003171">
    <property type="entry name" value="Mehydrof_redctse-like"/>
</dbReference>
<sequence>MSPQPSAPHRDALAGALRNASYEVLPFRSTEDKVLAHVPPTVPLTVTATEAKGLEATVELAVRLGKNGYQAAPHLPARLVRDRAELDDIAARLLESGIERIFVIGGDAAEPAGDFPDAESLLIALAEAGHSFRNVGIAGYPEGHGRLPDTVIDDALRAKAGRAHEIITQLCFDPATTIGWARRLHAEGLRTPIRVGVPGSINRQKLIRVSASLGLGQSARFLRKQSAMFWRFFLPRGYRPDTLIAGLAEQIGSSDNALAGIHVFTFNDLANTERWRQRWLARLT</sequence>
<evidence type="ECO:0000256" key="7">
    <source>
        <dbReference type="ARBA" id="ARBA00048628"/>
    </source>
</evidence>
<keyword evidence="10" id="KW-1185">Reference proteome</keyword>
<dbReference type="RefSeq" id="WP_030531994.1">
    <property type="nucleotide sequence ID" value="NZ_JOIJ01000006.1"/>
</dbReference>
<reference evidence="9 10" key="1">
    <citation type="submission" date="2019-07" db="EMBL/GenBank/DDBJ databases">
        <title>R&amp;d 2014.</title>
        <authorList>
            <person name="Klenk H.-P."/>
        </authorList>
    </citation>
    <scope>NUCLEOTIDE SEQUENCE [LARGE SCALE GENOMIC DNA]</scope>
    <source>
        <strain evidence="9 10">DSM 43194</strain>
    </source>
</reference>
<keyword evidence="4 8" id="KW-0285">Flavoprotein</keyword>
<dbReference type="InterPro" id="IPR029041">
    <property type="entry name" value="FAD-linked_oxidoreductase-like"/>
</dbReference>
<dbReference type="SUPFAM" id="SSF51730">
    <property type="entry name" value="FAD-linked oxidoreductase"/>
    <property type="match status" value="1"/>
</dbReference>
<evidence type="ECO:0000256" key="4">
    <source>
        <dbReference type="ARBA" id="ARBA00022630"/>
    </source>
</evidence>
<accession>A0A660CCV8</accession>
<evidence type="ECO:0000256" key="5">
    <source>
        <dbReference type="ARBA" id="ARBA00022827"/>
    </source>
</evidence>
<evidence type="ECO:0000256" key="1">
    <source>
        <dbReference type="ARBA" id="ARBA00001974"/>
    </source>
</evidence>
<dbReference type="Proteomes" id="UP000317303">
    <property type="component" value="Unassembled WGS sequence"/>
</dbReference>
<keyword evidence="6 8" id="KW-0560">Oxidoreductase</keyword>